<keyword evidence="12" id="KW-1185">Reference proteome</keyword>
<comment type="similarity">
    <text evidence="2 9">Belongs to the uroporphyrinogen-III synthase family.</text>
</comment>
<dbReference type="PANTHER" id="PTHR38042">
    <property type="entry name" value="UROPORPHYRINOGEN-III SYNTHASE, CHLOROPLASTIC"/>
    <property type="match status" value="1"/>
</dbReference>
<dbReference type="Proteomes" id="UP000188603">
    <property type="component" value="Chromosome"/>
</dbReference>
<organism evidence="11 12">
    <name type="scientific">Novibacillus thermophilus</name>
    <dbReference type="NCBI Taxonomy" id="1471761"/>
    <lineage>
        <taxon>Bacteria</taxon>
        <taxon>Bacillati</taxon>
        <taxon>Bacillota</taxon>
        <taxon>Bacilli</taxon>
        <taxon>Bacillales</taxon>
        <taxon>Thermoactinomycetaceae</taxon>
        <taxon>Novibacillus</taxon>
    </lineage>
</organism>
<evidence type="ECO:0000256" key="2">
    <source>
        <dbReference type="ARBA" id="ARBA00008133"/>
    </source>
</evidence>
<dbReference type="Gene3D" id="3.40.50.10090">
    <property type="match status" value="2"/>
</dbReference>
<evidence type="ECO:0000256" key="9">
    <source>
        <dbReference type="RuleBase" id="RU366031"/>
    </source>
</evidence>
<dbReference type="GO" id="GO:0006780">
    <property type="term" value="P:uroporphyrinogen III biosynthetic process"/>
    <property type="evidence" value="ECO:0007669"/>
    <property type="project" value="UniProtKB-UniRule"/>
</dbReference>
<evidence type="ECO:0000256" key="6">
    <source>
        <dbReference type="ARBA" id="ARBA00037589"/>
    </source>
</evidence>
<name>A0A1U9K520_9BACL</name>
<sequence length="264" mass="29034">MGEDDARPLSGKRVLVTRAQAQNKDLCERIKQIGGEPYEFPTIRISPPASYRELDEAIRQLSRYTWVIFTSVNGVDHFFRRLSVVTGEDARQLVHTSIAAIGPKTAKALTEKGLKVDVLPGEYRAEALLSELKQHVTKVDKILLPRASVARNVLPDGLRAIGCDVTVVDAYQTEPETEKASEVVKLLAERQIDIITFTSPSTVRHFVLALDQTGEPWRDWITEAQIVCIGPITESALNELGLGSAAVAADYTVEGLVEAIETLT</sequence>
<feature type="domain" description="Tetrapyrrole biosynthesis uroporphyrinogen III synthase" evidence="10">
    <location>
        <begin position="26"/>
        <end position="258"/>
    </location>
</feature>
<dbReference type="SUPFAM" id="SSF69618">
    <property type="entry name" value="HemD-like"/>
    <property type="match status" value="1"/>
</dbReference>
<reference evidence="11 12" key="1">
    <citation type="journal article" date="2015" name="Int. J. Syst. Evol. Microbiol.">
        <title>Novibacillus thermophilus gen. nov., sp. nov., a Gram-staining-negative and moderately thermophilic member of the family Thermoactinomycetaceae.</title>
        <authorList>
            <person name="Yang G."/>
            <person name="Chen J."/>
            <person name="Zhou S."/>
        </authorList>
    </citation>
    <scope>NUCLEOTIDE SEQUENCE [LARGE SCALE GENOMIC DNA]</scope>
    <source>
        <strain evidence="11 12">SG-1</strain>
    </source>
</reference>
<proteinExistence type="inferred from homology"/>
<dbReference type="GO" id="GO:0006782">
    <property type="term" value="P:protoporphyrinogen IX biosynthetic process"/>
    <property type="evidence" value="ECO:0007669"/>
    <property type="project" value="UniProtKB-UniRule"/>
</dbReference>
<keyword evidence="4 9" id="KW-0456">Lyase</keyword>
<dbReference type="CDD" id="cd06578">
    <property type="entry name" value="HemD"/>
    <property type="match status" value="1"/>
</dbReference>
<evidence type="ECO:0000313" key="11">
    <source>
        <dbReference type="EMBL" id="AQS55149.1"/>
    </source>
</evidence>
<dbReference type="EMBL" id="CP019699">
    <property type="protein sequence ID" value="AQS55149.1"/>
    <property type="molecule type" value="Genomic_DNA"/>
</dbReference>
<evidence type="ECO:0000313" key="12">
    <source>
        <dbReference type="Proteomes" id="UP000188603"/>
    </source>
</evidence>
<protein>
    <recommendedName>
        <fullName evidence="7 9">Uroporphyrinogen-III synthase</fullName>
        <ecNumber evidence="3 9">4.2.1.75</ecNumber>
    </recommendedName>
</protein>
<evidence type="ECO:0000256" key="8">
    <source>
        <dbReference type="ARBA" id="ARBA00048617"/>
    </source>
</evidence>
<dbReference type="EC" id="4.2.1.75" evidence="3 9"/>
<evidence type="ECO:0000259" key="10">
    <source>
        <dbReference type="Pfam" id="PF02602"/>
    </source>
</evidence>
<dbReference type="InterPro" id="IPR003754">
    <property type="entry name" value="4pyrrol_synth_uPrphyn_synth"/>
</dbReference>
<dbReference type="InterPro" id="IPR039793">
    <property type="entry name" value="UROS/Hem4"/>
</dbReference>
<dbReference type="PANTHER" id="PTHR38042:SF1">
    <property type="entry name" value="UROPORPHYRINOGEN-III SYNTHASE, CHLOROPLASTIC"/>
    <property type="match status" value="1"/>
</dbReference>
<dbReference type="KEGG" id="ntr:B0W44_04560"/>
<accession>A0A1U9K520</accession>
<gene>
    <name evidence="11" type="ORF">B0W44_04560</name>
</gene>
<dbReference type="STRING" id="1471761.B0W44_04560"/>
<dbReference type="RefSeq" id="WP_169835422.1">
    <property type="nucleotide sequence ID" value="NZ_CP019699.1"/>
</dbReference>
<dbReference type="InterPro" id="IPR036108">
    <property type="entry name" value="4pyrrol_syn_uPrphyn_synt_sf"/>
</dbReference>
<dbReference type="GO" id="GO:0004852">
    <property type="term" value="F:uroporphyrinogen-III synthase activity"/>
    <property type="evidence" value="ECO:0007669"/>
    <property type="project" value="UniProtKB-UniRule"/>
</dbReference>
<dbReference type="UniPathway" id="UPA00251">
    <property type="reaction ID" value="UER00320"/>
</dbReference>
<evidence type="ECO:0000256" key="4">
    <source>
        <dbReference type="ARBA" id="ARBA00023239"/>
    </source>
</evidence>
<evidence type="ECO:0000256" key="1">
    <source>
        <dbReference type="ARBA" id="ARBA00004772"/>
    </source>
</evidence>
<evidence type="ECO:0000256" key="7">
    <source>
        <dbReference type="ARBA" id="ARBA00040167"/>
    </source>
</evidence>
<comment type="function">
    <text evidence="6 9">Catalyzes cyclization of the linear tetrapyrrole, hydroxymethylbilane, to the macrocyclic uroporphyrinogen III.</text>
</comment>
<comment type="catalytic activity">
    <reaction evidence="8 9">
        <text>hydroxymethylbilane = uroporphyrinogen III + H2O</text>
        <dbReference type="Rhea" id="RHEA:18965"/>
        <dbReference type="ChEBI" id="CHEBI:15377"/>
        <dbReference type="ChEBI" id="CHEBI:57308"/>
        <dbReference type="ChEBI" id="CHEBI:57845"/>
        <dbReference type="EC" id="4.2.1.75"/>
    </reaction>
</comment>
<keyword evidence="5 9" id="KW-0627">Porphyrin biosynthesis</keyword>
<evidence type="ECO:0000256" key="3">
    <source>
        <dbReference type="ARBA" id="ARBA00013109"/>
    </source>
</evidence>
<dbReference type="AlphaFoldDB" id="A0A1U9K520"/>
<comment type="pathway">
    <text evidence="1 9">Porphyrin-containing compound metabolism; protoporphyrin-IX biosynthesis; coproporphyrinogen-III from 5-aminolevulinate: step 3/4.</text>
</comment>
<dbReference type="Pfam" id="PF02602">
    <property type="entry name" value="HEM4"/>
    <property type="match status" value="1"/>
</dbReference>
<evidence type="ECO:0000256" key="5">
    <source>
        <dbReference type="ARBA" id="ARBA00023244"/>
    </source>
</evidence>